<protein>
    <submittedName>
        <fullName evidence="2">Uncharacterized protein</fullName>
    </submittedName>
</protein>
<evidence type="ECO:0000256" key="1">
    <source>
        <dbReference type="SAM" id="Phobius"/>
    </source>
</evidence>
<comment type="caution">
    <text evidence="2">The sequence shown here is derived from an EMBL/GenBank/DDBJ whole genome shotgun (WGS) entry which is preliminary data.</text>
</comment>
<organism evidence="2 3">
    <name type="scientific">Reticulomyxa filosa</name>
    <dbReference type="NCBI Taxonomy" id="46433"/>
    <lineage>
        <taxon>Eukaryota</taxon>
        <taxon>Sar</taxon>
        <taxon>Rhizaria</taxon>
        <taxon>Retaria</taxon>
        <taxon>Foraminifera</taxon>
        <taxon>Monothalamids</taxon>
        <taxon>Reticulomyxidae</taxon>
        <taxon>Reticulomyxa</taxon>
    </lineage>
</organism>
<evidence type="ECO:0000313" key="2">
    <source>
        <dbReference type="EMBL" id="ETO18195.1"/>
    </source>
</evidence>
<dbReference type="AlphaFoldDB" id="X6MYP6"/>
<keyword evidence="1" id="KW-0812">Transmembrane</keyword>
<sequence>MFLYFGGFEEYKSLEKEAEVLQLSSEEMKDAMKDYFPRAIDVEDLQVERFGRVSQLFPSHVGEVKLDNEDICAQILQRQEEIENEINLMLETKKQNQMETNKLEHEWQAKLQSIQRQCEYNLQLIGKHDAYYGNPSANKDRMKSDANNGPVNSSHWNRAETDRAQMSLRTLQKLCNIDKEITLNDRGFVAQMQCENTLYNVCIETRDKKSHQIRNISVETQENSHDFATTLSLDDIISSAIVSQKNKRWSSVFSQSEGKDDDVDADDDGDRVLHDRKDDDLMADKLPIHTSELVHKISNRLHCLPVRTKDLEQFQQFYNCCWEKNSESLMLTLEFAHNVEFLLNTEEKERFGSFVNLCADYMYLLLLLSTYSFFFFLIDKQLNVEVTCILVIPFDYCPEWSHEMIQIQQVEYKFQQSISNESIKEQITNLWTQTCRDIQMVFLQHTLNLFFFSFF</sequence>
<proteinExistence type="predicted"/>
<reference evidence="2 3" key="1">
    <citation type="journal article" date="2013" name="Curr. Biol.">
        <title>The Genome of the Foraminiferan Reticulomyxa filosa.</title>
        <authorList>
            <person name="Glockner G."/>
            <person name="Hulsmann N."/>
            <person name="Schleicher M."/>
            <person name="Noegel A.A."/>
            <person name="Eichinger L."/>
            <person name="Gallinger C."/>
            <person name="Pawlowski J."/>
            <person name="Sierra R."/>
            <person name="Euteneuer U."/>
            <person name="Pillet L."/>
            <person name="Moustafa A."/>
            <person name="Platzer M."/>
            <person name="Groth M."/>
            <person name="Szafranski K."/>
            <person name="Schliwa M."/>
        </authorList>
    </citation>
    <scope>NUCLEOTIDE SEQUENCE [LARGE SCALE GENOMIC DNA]</scope>
</reference>
<dbReference type="EMBL" id="ASPP01015338">
    <property type="protein sequence ID" value="ETO18195.1"/>
    <property type="molecule type" value="Genomic_DNA"/>
</dbReference>
<dbReference type="Proteomes" id="UP000023152">
    <property type="component" value="Unassembled WGS sequence"/>
</dbReference>
<evidence type="ECO:0000313" key="3">
    <source>
        <dbReference type="Proteomes" id="UP000023152"/>
    </source>
</evidence>
<keyword evidence="1" id="KW-1133">Transmembrane helix</keyword>
<gene>
    <name evidence="2" type="ORF">RFI_19085</name>
</gene>
<name>X6MYP6_RETFI</name>
<keyword evidence="1" id="KW-0472">Membrane</keyword>
<accession>X6MYP6</accession>
<keyword evidence="3" id="KW-1185">Reference proteome</keyword>
<feature type="transmembrane region" description="Helical" evidence="1">
    <location>
        <begin position="361"/>
        <end position="378"/>
    </location>
</feature>